<dbReference type="Proteomes" id="UP000243463">
    <property type="component" value="Unassembled WGS sequence"/>
</dbReference>
<sequence>MPRYSIEIKKAAIAEYKKTDYKVMVCKKYNISRMTLDNWIKLEEETGSLEFKPTNKRGAPTHIKDWPAFEAFVKNEKFQNISDLIPIFELHFGYSVSYAVLVRAIHTLGLKRRKGRFYA</sequence>
<evidence type="ECO:0000313" key="1">
    <source>
        <dbReference type="EMBL" id="SNQ29726.1"/>
    </source>
</evidence>
<evidence type="ECO:0000313" key="2">
    <source>
        <dbReference type="Proteomes" id="UP000243463"/>
    </source>
</evidence>
<keyword evidence="2" id="KW-1185">Reference proteome</keyword>
<dbReference type="OrthoDB" id="7068211at2"/>
<dbReference type="AlphaFoldDB" id="A0A217EHR6"/>
<reference evidence="2" key="1">
    <citation type="submission" date="2017-06" db="EMBL/GenBank/DDBJ databases">
        <authorList>
            <person name="Varghese N."/>
            <person name="Submissions S."/>
        </authorList>
    </citation>
    <scope>NUCLEOTIDE SEQUENCE [LARGE SCALE GENOMIC DNA]</scope>
    <source>
        <strain evidence="2">ANC 5114</strain>
    </source>
</reference>
<proteinExistence type="predicted"/>
<protein>
    <submittedName>
        <fullName evidence="1">Transposase</fullName>
    </submittedName>
</protein>
<dbReference type="EMBL" id="FZLN01000003">
    <property type="protein sequence ID" value="SNQ29726.1"/>
    <property type="molecule type" value="Genomic_DNA"/>
</dbReference>
<dbReference type="RefSeq" id="WP_088823774.1">
    <property type="nucleotide sequence ID" value="NZ_FZLN01000003.1"/>
</dbReference>
<name>A0A217EHR6_9GAMM</name>
<dbReference type="SUPFAM" id="SSF46689">
    <property type="entry name" value="Homeodomain-like"/>
    <property type="match status" value="1"/>
</dbReference>
<organism evidence="1 2">
    <name type="scientific">Acinetobacter apis</name>
    <dbReference type="NCBI Taxonomy" id="1229165"/>
    <lineage>
        <taxon>Bacteria</taxon>
        <taxon>Pseudomonadati</taxon>
        <taxon>Pseudomonadota</taxon>
        <taxon>Gammaproteobacteria</taxon>
        <taxon>Moraxellales</taxon>
        <taxon>Moraxellaceae</taxon>
        <taxon>Acinetobacter</taxon>
    </lineage>
</organism>
<dbReference type="InterPro" id="IPR009057">
    <property type="entry name" value="Homeodomain-like_sf"/>
</dbReference>
<gene>
    <name evidence="1" type="ORF">SAMN05444584_1691</name>
</gene>
<accession>A0A217EHR6</accession>